<comment type="caution">
    <text evidence="1">The sequence shown here is derived from an EMBL/GenBank/DDBJ whole genome shotgun (WGS) entry which is preliminary data.</text>
</comment>
<keyword evidence="2" id="KW-1185">Reference proteome</keyword>
<reference evidence="1" key="1">
    <citation type="submission" date="2023-05" db="EMBL/GenBank/DDBJ databases">
        <title>Whole genome sequence of Commensalibacter sp.</title>
        <authorList>
            <person name="Charoenyingcharoen P."/>
            <person name="Yukphan P."/>
        </authorList>
    </citation>
    <scope>NUCLEOTIDE SEQUENCE</scope>
    <source>
        <strain evidence="1">TBRC 10068</strain>
    </source>
</reference>
<evidence type="ECO:0000313" key="1">
    <source>
        <dbReference type="EMBL" id="MDI2113065.1"/>
    </source>
</evidence>
<name>A0ABT6Q839_9PROT</name>
<dbReference type="RefSeq" id="WP_281462685.1">
    <property type="nucleotide sequence ID" value="NZ_JASBAN010000001.1"/>
</dbReference>
<accession>A0ABT6Q839</accession>
<dbReference type="Proteomes" id="UP001431775">
    <property type="component" value="Unassembled WGS sequence"/>
</dbReference>
<gene>
    <name evidence="1" type="ORF">QJV33_07190</name>
</gene>
<proteinExistence type="predicted"/>
<protein>
    <submittedName>
        <fullName evidence="1">Uncharacterized protein</fullName>
    </submittedName>
</protein>
<dbReference type="EMBL" id="JASBAN010000001">
    <property type="protein sequence ID" value="MDI2113065.1"/>
    <property type="molecule type" value="Genomic_DNA"/>
</dbReference>
<evidence type="ECO:0000313" key="2">
    <source>
        <dbReference type="Proteomes" id="UP001431775"/>
    </source>
</evidence>
<sequence>MAVLFLANFKPQIFCFTFNIPGAGKGATWQLNLHPYTQQRIYKDTNVDLLKELLSQVHHYGFQTYEEALLNPKYDGYGFSFGKPFSDDEIIELKAQYFRCSQKIGAKRRNQSLLETGNHLLNAALNMDNKINMDDMYSDPKNFGLKVVQQGDQYERGRLNENYGLL</sequence>
<organism evidence="1 2">
    <name type="scientific">Commensalibacter nepenthis</name>
    <dbReference type="NCBI Taxonomy" id="3043872"/>
    <lineage>
        <taxon>Bacteria</taxon>
        <taxon>Pseudomonadati</taxon>
        <taxon>Pseudomonadota</taxon>
        <taxon>Alphaproteobacteria</taxon>
        <taxon>Acetobacterales</taxon>
        <taxon>Acetobacteraceae</taxon>
    </lineage>
</organism>